<dbReference type="InterPro" id="IPR023214">
    <property type="entry name" value="HAD_sf"/>
</dbReference>
<evidence type="ECO:0000256" key="1">
    <source>
        <dbReference type="ARBA" id="ARBA00001946"/>
    </source>
</evidence>
<dbReference type="RefSeq" id="WP_094376773.1">
    <property type="nucleotide sequence ID" value="NZ_NOKA02000002.1"/>
</dbReference>
<dbReference type="PRINTS" id="PR00413">
    <property type="entry name" value="HADHALOGNASE"/>
</dbReference>
<evidence type="ECO:0000313" key="8">
    <source>
        <dbReference type="Proteomes" id="UP000247523"/>
    </source>
</evidence>
<dbReference type="PANTHER" id="PTHR46193">
    <property type="entry name" value="6-PHOSPHOGLUCONATE PHOSPHATASE"/>
    <property type="match status" value="1"/>
</dbReference>
<dbReference type="EMBL" id="QICS01000001">
    <property type="protein sequence ID" value="PXV95617.1"/>
    <property type="molecule type" value="Genomic_DNA"/>
</dbReference>
<reference evidence="5 8" key="2">
    <citation type="submission" date="2018-05" db="EMBL/GenBank/DDBJ databases">
        <title>Genomic Encyclopedia of Type Strains, Phase IV (KMG-IV): sequencing the most valuable type-strain genomes for metagenomic binning, comparative biology and taxonomic classification.</title>
        <authorList>
            <person name="Goeker M."/>
        </authorList>
    </citation>
    <scope>NUCLEOTIDE SEQUENCE [LARGE SCALE GENOMIC DNA]</scope>
    <source>
        <strain evidence="5 8">DSM 28816</strain>
    </source>
</reference>
<dbReference type="AlphaFoldDB" id="A0A255IQ82"/>
<dbReference type="SFLD" id="SFLDS00003">
    <property type="entry name" value="Haloacid_Dehalogenase"/>
    <property type="match status" value="1"/>
</dbReference>
<comment type="cofactor">
    <cofactor evidence="1">
        <name>Mg(2+)</name>
        <dbReference type="ChEBI" id="CHEBI:18420"/>
    </cofactor>
</comment>
<dbReference type="PANTHER" id="PTHR46193:SF21">
    <property type="entry name" value="SLL1138 PROTEIN"/>
    <property type="match status" value="1"/>
</dbReference>
<dbReference type="InterPro" id="IPR023198">
    <property type="entry name" value="PGP-like_dom2"/>
</dbReference>
<dbReference type="Gene3D" id="3.40.50.1000">
    <property type="entry name" value="HAD superfamily/HAD-like"/>
    <property type="match status" value="1"/>
</dbReference>
<dbReference type="InterPro" id="IPR051600">
    <property type="entry name" value="Beta-PGM-like"/>
</dbReference>
<organism evidence="6 7">
    <name type="scientific">Lachnotalea glycerini</name>
    <dbReference type="NCBI Taxonomy" id="1763509"/>
    <lineage>
        <taxon>Bacteria</taxon>
        <taxon>Bacillati</taxon>
        <taxon>Bacillota</taxon>
        <taxon>Clostridia</taxon>
        <taxon>Lachnospirales</taxon>
        <taxon>Lachnospiraceae</taxon>
        <taxon>Lachnotalea</taxon>
    </lineage>
</organism>
<reference evidence="6" key="3">
    <citation type="submission" date="2018-07" db="EMBL/GenBank/DDBJ databases">
        <authorList>
            <person name="Quirk P.G."/>
            <person name="Krulwich T.A."/>
        </authorList>
    </citation>
    <scope>NUCLEOTIDE SEQUENCE</scope>
    <source>
        <strain evidence="6">CCRI-19302</strain>
    </source>
</reference>
<evidence type="ECO:0000313" key="5">
    <source>
        <dbReference type="EMBL" id="PXV95617.1"/>
    </source>
</evidence>
<keyword evidence="4" id="KW-0460">Magnesium</keyword>
<accession>A0A255IQ82</accession>
<evidence type="ECO:0000313" key="7">
    <source>
        <dbReference type="Proteomes" id="UP000216411"/>
    </source>
</evidence>
<comment type="similarity">
    <text evidence="2">Belongs to the HAD-like hydrolase superfamily. CbbY/CbbZ/Gph/YieH family.</text>
</comment>
<dbReference type="SFLD" id="SFLDG01129">
    <property type="entry name" value="C1.5:_HAD__Beta-PGM__Phosphata"/>
    <property type="match status" value="1"/>
</dbReference>
<dbReference type="Pfam" id="PF13419">
    <property type="entry name" value="HAD_2"/>
    <property type="match status" value="1"/>
</dbReference>
<dbReference type="Proteomes" id="UP000247523">
    <property type="component" value="Unassembled WGS sequence"/>
</dbReference>
<protein>
    <submittedName>
        <fullName evidence="5">Beta-phosphoglucomutase</fullName>
    </submittedName>
    <submittedName>
        <fullName evidence="6">HAD family phosphatase</fullName>
    </submittedName>
</protein>
<name>A0A255IQ82_9FIRM</name>
<dbReference type="GO" id="GO:0003824">
    <property type="term" value="F:catalytic activity"/>
    <property type="evidence" value="ECO:0007669"/>
    <property type="project" value="UniProtKB-ARBA"/>
</dbReference>
<reference evidence="6 7" key="1">
    <citation type="journal article" date="2017" name="Genome Announc.">
        <title>Draft Genome Sequence of a Sporulating and Motile Strain of Lachnotalea glycerini Isolated from Water in Quebec City, Canada.</title>
        <authorList>
            <person name="Maheux A.F."/>
            <person name="Boudreau D.K."/>
            <person name="Berube E."/>
            <person name="Boissinot M."/>
            <person name="Raymond F."/>
            <person name="Brodeur S."/>
            <person name="Corbeil J."/>
            <person name="Isabel S."/>
            <person name="Omar R.F."/>
            <person name="Bergeron M.G."/>
        </authorList>
    </citation>
    <scope>NUCLEOTIDE SEQUENCE [LARGE SCALE GENOMIC DNA]</scope>
    <source>
        <strain evidence="6 7">CCRI-19302</strain>
    </source>
</reference>
<dbReference type="EMBL" id="NOKA02000002">
    <property type="protein sequence ID" value="RDY32907.1"/>
    <property type="molecule type" value="Genomic_DNA"/>
</dbReference>
<dbReference type="Gene3D" id="1.10.150.240">
    <property type="entry name" value="Putative phosphatase, domain 2"/>
    <property type="match status" value="1"/>
</dbReference>
<evidence type="ECO:0000256" key="2">
    <source>
        <dbReference type="ARBA" id="ARBA00006171"/>
    </source>
</evidence>
<dbReference type="GO" id="GO:0046872">
    <property type="term" value="F:metal ion binding"/>
    <property type="evidence" value="ECO:0007669"/>
    <property type="project" value="UniProtKB-KW"/>
</dbReference>
<evidence type="ECO:0000256" key="3">
    <source>
        <dbReference type="ARBA" id="ARBA00022723"/>
    </source>
</evidence>
<sequence>MKPISINKKCAIFDFDGTIADTNSIHAKAFQMVFELLYIDNFHYEEYMGRKTIEVFKDFFHTHNLNYSEDKIVQMVKLKQSLARELMLTQLVSYDGAISFLKLLKQKGKILVLATSSSREGVSVGLKKLGIYEQFDYILTGDDVKMAKPDPEIFLKSLQLVNVKADEAVVIEDSLSGALAAQRANIEVIIVNNRKMGKSYYFTSYSKLINELIHL</sequence>
<dbReference type="InterPro" id="IPR036412">
    <property type="entry name" value="HAD-like_sf"/>
</dbReference>
<proteinExistence type="inferred from homology"/>
<dbReference type="InterPro" id="IPR041492">
    <property type="entry name" value="HAD_2"/>
</dbReference>
<comment type="caution">
    <text evidence="6">The sequence shown here is derived from an EMBL/GenBank/DDBJ whole genome shotgun (WGS) entry which is preliminary data.</text>
</comment>
<gene>
    <name evidence="5" type="ORF">C8E03_101247</name>
    <name evidence="6" type="ORF">CG710_002930</name>
</gene>
<keyword evidence="7" id="KW-1185">Reference proteome</keyword>
<dbReference type="SFLD" id="SFLDG01135">
    <property type="entry name" value="C1.5.6:_HAD__Beta-PGM__Phospha"/>
    <property type="match status" value="1"/>
</dbReference>
<evidence type="ECO:0000313" key="6">
    <source>
        <dbReference type="EMBL" id="RDY32907.1"/>
    </source>
</evidence>
<dbReference type="OrthoDB" id="9797743at2"/>
<dbReference type="NCBIfam" id="TIGR01509">
    <property type="entry name" value="HAD-SF-IA-v3"/>
    <property type="match status" value="1"/>
</dbReference>
<dbReference type="NCBIfam" id="TIGR01549">
    <property type="entry name" value="HAD-SF-IA-v1"/>
    <property type="match status" value="1"/>
</dbReference>
<evidence type="ECO:0000256" key="4">
    <source>
        <dbReference type="ARBA" id="ARBA00022842"/>
    </source>
</evidence>
<dbReference type="InterPro" id="IPR006439">
    <property type="entry name" value="HAD-SF_hydro_IA"/>
</dbReference>
<dbReference type="Proteomes" id="UP000216411">
    <property type="component" value="Unassembled WGS sequence"/>
</dbReference>
<keyword evidence="3" id="KW-0479">Metal-binding</keyword>
<dbReference type="SUPFAM" id="SSF56784">
    <property type="entry name" value="HAD-like"/>
    <property type="match status" value="1"/>
</dbReference>